<dbReference type="GO" id="GO:0004526">
    <property type="term" value="F:ribonuclease P activity"/>
    <property type="evidence" value="ECO:0007669"/>
    <property type="project" value="TreeGrafter"/>
</dbReference>
<dbReference type="GO" id="GO:0030681">
    <property type="term" value="C:multimeric ribonuclease P complex"/>
    <property type="evidence" value="ECO:0007669"/>
    <property type="project" value="TreeGrafter"/>
</dbReference>
<comment type="caution">
    <text evidence="1">The sequence shown here is derived from an EMBL/GenBank/DDBJ whole genome shotgun (WGS) entry which is preliminary data.</text>
</comment>
<dbReference type="InterPro" id="IPR013893">
    <property type="entry name" value="RNase_P_Rpp40"/>
</dbReference>
<dbReference type="AlphaFoldDB" id="A0AAD4KR86"/>
<accession>A0AAD4KR86</accession>
<dbReference type="PANTHER" id="PTHR15396:SF1">
    <property type="entry name" value="RIBONUCLEASE P PROTEIN SUBUNIT P40"/>
    <property type="match status" value="1"/>
</dbReference>
<gene>
    <name evidence="1" type="ORF">BGW36DRAFT_427463</name>
</gene>
<evidence type="ECO:0000313" key="2">
    <source>
        <dbReference type="Proteomes" id="UP001201262"/>
    </source>
</evidence>
<proteinExistence type="predicted"/>
<protein>
    <submittedName>
        <fullName evidence="1">Ribonuclease P protein subunit p40</fullName>
    </submittedName>
</protein>
<dbReference type="GO" id="GO:0000172">
    <property type="term" value="C:ribonuclease MRP complex"/>
    <property type="evidence" value="ECO:0007669"/>
    <property type="project" value="TreeGrafter"/>
</dbReference>
<name>A0AAD4KR86_9EURO</name>
<dbReference type="Pfam" id="PF08584">
    <property type="entry name" value="Ribonuc_P_40"/>
    <property type="match status" value="1"/>
</dbReference>
<organism evidence="1 2">
    <name type="scientific">Talaromyces proteolyticus</name>
    <dbReference type="NCBI Taxonomy" id="1131652"/>
    <lineage>
        <taxon>Eukaryota</taxon>
        <taxon>Fungi</taxon>
        <taxon>Dikarya</taxon>
        <taxon>Ascomycota</taxon>
        <taxon>Pezizomycotina</taxon>
        <taxon>Eurotiomycetes</taxon>
        <taxon>Eurotiomycetidae</taxon>
        <taxon>Eurotiales</taxon>
        <taxon>Trichocomaceae</taxon>
        <taxon>Talaromyces</taxon>
        <taxon>Talaromyces sect. Bacilispori</taxon>
    </lineage>
</organism>
<dbReference type="GeneID" id="70250701"/>
<dbReference type="Proteomes" id="UP001201262">
    <property type="component" value="Unassembled WGS sequence"/>
</dbReference>
<evidence type="ECO:0000313" key="1">
    <source>
        <dbReference type="EMBL" id="KAH8697504.1"/>
    </source>
</evidence>
<dbReference type="RefSeq" id="XP_046072205.1">
    <property type="nucleotide sequence ID" value="XM_046220414.1"/>
</dbReference>
<dbReference type="GO" id="GO:0000171">
    <property type="term" value="F:ribonuclease MRP activity"/>
    <property type="evidence" value="ECO:0007669"/>
    <property type="project" value="TreeGrafter"/>
</dbReference>
<dbReference type="GO" id="GO:0000447">
    <property type="term" value="P:endonucleolytic cleavage in ITS1 to separate SSU-rRNA from 5.8S rRNA and LSU-rRNA from tricistronic rRNA transcript (SSU-rRNA, 5.8S rRNA, LSU-rRNA)"/>
    <property type="evidence" value="ECO:0007669"/>
    <property type="project" value="TreeGrafter"/>
</dbReference>
<sequence length="371" mass="41721">MLDFSDDASAHEKAYFSVGSLPANVDLEHAPPRKAPFSTISKHAFVHTTELILPKDVYTAVWDSIRANIEPPKYAQVIMPLTSLLDGEFFNTFIKTGYALMVSEGRPGVDDVYSVQDGTLTLELNKERYERTGLTGKPVRSGGRKHAKERFVIELDLRQPSMLHGKKGFERIVWACKNVLNSSLTWLLLVDPSSSGSLDQAMRILQRHQPKLRNCRFSEIDHPPMYVPALSTNEIASAVSQNRLEDYCNDISEWLALVSLESPRIQVNDVIDRYLSRYSVPQSDTGQLQSLALVTLRWHGIMTSNWITRLLVALLSHAEDTRNWAALSATSFRRQPVENGDGYAVVTMPERTGPGSLRFLAWEFIGSTQRS</sequence>
<reference evidence="1" key="1">
    <citation type="submission" date="2021-12" db="EMBL/GenBank/DDBJ databases">
        <title>Convergent genome expansion in fungi linked to evolution of root-endophyte symbiosis.</title>
        <authorList>
            <consortium name="DOE Joint Genome Institute"/>
            <person name="Ke Y.-H."/>
            <person name="Bonito G."/>
            <person name="Liao H.-L."/>
            <person name="Looney B."/>
            <person name="Rojas-Flechas A."/>
            <person name="Nash J."/>
            <person name="Hameed K."/>
            <person name="Schadt C."/>
            <person name="Martin F."/>
            <person name="Crous P.W."/>
            <person name="Miettinen O."/>
            <person name="Magnuson J.K."/>
            <person name="Labbe J."/>
            <person name="Jacobson D."/>
            <person name="Doktycz M.J."/>
            <person name="Veneault-Fourrey C."/>
            <person name="Kuo A."/>
            <person name="Mondo S."/>
            <person name="Calhoun S."/>
            <person name="Riley R."/>
            <person name="Ohm R."/>
            <person name="LaButti K."/>
            <person name="Andreopoulos B."/>
            <person name="Pangilinan J."/>
            <person name="Nolan M."/>
            <person name="Tritt A."/>
            <person name="Clum A."/>
            <person name="Lipzen A."/>
            <person name="Daum C."/>
            <person name="Barry K."/>
            <person name="Grigoriev I.V."/>
            <person name="Vilgalys R."/>
        </authorList>
    </citation>
    <scope>NUCLEOTIDE SEQUENCE</scope>
    <source>
        <strain evidence="1">PMI_201</strain>
    </source>
</reference>
<keyword evidence="2" id="KW-1185">Reference proteome</keyword>
<dbReference type="PANTHER" id="PTHR15396">
    <property type="entry name" value="RIBONUCLEASE P PROTEIN SUBUNIT P40"/>
    <property type="match status" value="1"/>
</dbReference>
<dbReference type="EMBL" id="JAJTJA010000006">
    <property type="protein sequence ID" value="KAH8697504.1"/>
    <property type="molecule type" value="Genomic_DNA"/>
</dbReference>
<dbReference type="GO" id="GO:0001682">
    <property type="term" value="P:tRNA 5'-leader removal"/>
    <property type="evidence" value="ECO:0007669"/>
    <property type="project" value="InterPro"/>
</dbReference>